<sequence>MVAQMKNPKERTNRLTCVELTKDNVETVYSRRLQRLSSHRGADADEKFMYMSGVRSDDFGHLLVADARSRSLKLLTCNGQFMTKAIISNDSYFPYCSTFAVSPSGLLMACDRSNSRMILYCIGENELK</sequence>
<dbReference type="SUPFAM" id="SSF101898">
    <property type="entry name" value="NHL repeat"/>
    <property type="match status" value="1"/>
</dbReference>
<reference evidence="1 2" key="1">
    <citation type="submission" date="2014-03" db="EMBL/GenBank/DDBJ databases">
        <title>Draft genome of the hookworm Oesophagostomum dentatum.</title>
        <authorList>
            <person name="Mitreva M."/>
        </authorList>
    </citation>
    <scope>NUCLEOTIDE SEQUENCE [LARGE SCALE GENOMIC DNA]</scope>
    <source>
        <strain evidence="1 2">OD-Hann</strain>
    </source>
</reference>
<evidence type="ECO:0000313" key="2">
    <source>
        <dbReference type="Proteomes" id="UP000053660"/>
    </source>
</evidence>
<gene>
    <name evidence="1" type="ORF">OESDEN_02922</name>
</gene>
<dbReference type="AlphaFoldDB" id="A0A0B1THU6"/>
<dbReference type="InterPro" id="IPR011042">
    <property type="entry name" value="6-blade_b-propeller_TolB-like"/>
</dbReference>
<dbReference type="Gene3D" id="2.120.10.30">
    <property type="entry name" value="TolB, C-terminal domain"/>
    <property type="match status" value="1"/>
</dbReference>
<evidence type="ECO:0000313" key="1">
    <source>
        <dbReference type="EMBL" id="KHJ97108.1"/>
    </source>
</evidence>
<keyword evidence="2" id="KW-1185">Reference proteome</keyword>
<dbReference type="OrthoDB" id="5807155at2759"/>
<name>A0A0B1THU6_OESDE</name>
<organism evidence="1 2">
    <name type="scientific">Oesophagostomum dentatum</name>
    <name type="common">Nodular worm</name>
    <dbReference type="NCBI Taxonomy" id="61180"/>
    <lineage>
        <taxon>Eukaryota</taxon>
        <taxon>Metazoa</taxon>
        <taxon>Ecdysozoa</taxon>
        <taxon>Nematoda</taxon>
        <taxon>Chromadorea</taxon>
        <taxon>Rhabditida</taxon>
        <taxon>Rhabditina</taxon>
        <taxon>Rhabditomorpha</taxon>
        <taxon>Strongyloidea</taxon>
        <taxon>Strongylidae</taxon>
        <taxon>Oesophagostomum</taxon>
    </lineage>
</organism>
<protein>
    <submittedName>
        <fullName evidence="1">Uncharacterized protein</fullName>
    </submittedName>
</protein>
<dbReference type="Proteomes" id="UP000053660">
    <property type="component" value="Unassembled WGS sequence"/>
</dbReference>
<accession>A0A0B1THU6</accession>
<dbReference type="EMBL" id="KN549517">
    <property type="protein sequence ID" value="KHJ97108.1"/>
    <property type="molecule type" value="Genomic_DNA"/>
</dbReference>
<proteinExistence type="predicted"/>